<evidence type="ECO:0000259" key="15">
    <source>
        <dbReference type="Pfam" id="PF08212"/>
    </source>
</evidence>
<dbReference type="AlphaFoldDB" id="A0A1M7MBZ4"/>
<dbReference type="PROSITE" id="PS00213">
    <property type="entry name" value="LIPOCALIN"/>
    <property type="match status" value="1"/>
</dbReference>
<dbReference type="OrthoDB" id="594739at2"/>
<dbReference type="PIRSF" id="PIRSF036893">
    <property type="entry name" value="Lipocalin_ApoD"/>
    <property type="match status" value="1"/>
</dbReference>
<feature type="lipid moiety-binding region" description="N-palmitoyl cysteine" evidence="14">
    <location>
        <position position="22"/>
    </location>
</feature>
<evidence type="ECO:0000256" key="3">
    <source>
        <dbReference type="ARBA" id="ARBA00006889"/>
    </source>
</evidence>
<evidence type="ECO:0000313" key="16">
    <source>
        <dbReference type="EMBL" id="SHM87838.1"/>
    </source>
</evidence>
<dbReference type="InterPro" id="IPR002446">
    <property type="entry name" value="Lipocalin_bac"/>
</dbReference>
<evidence type="ECO:0000256" key="6">
    <source>
        <dbReference type="ARBA" id="ARBA00023121"/>
    </source>
</evidence>
<gene>
    <name evidence="16" type="ORF">SAMN05444366_4444</name>
</gene>
<evidence type="ECO:0000256" key="5">
    <source>
        <dbReference type="ARBA" id="ARBA00022729"/>
    </source>
</evidence>
<dbReference type="PROSITE" id="PS51257">
    <property type="entry name" value="PROKAR_LIPOPROTEIN"/>
    <property type="match status" value="1"/>
</dbReference>
<keyword evidence="17" id="KW-1185">Reference proteome</keyword>
<dbReference type="RefSeq" id="WP_072975929.1">
    <property type="nucleotide sequence ID" value="NZ_FRBY01000007.1"/>
</dbReference>
<dbReference type="InterPro" id="IPR022271">
    <property type="entry name" value="Lipocalin_ApoD"/>
</dbReference>
<evidence type="ECO:0000256" key="4">
    <source>
        <dbReference type="ARBA" id="ARBA00011738"/>
    </source>
</evidence>
<comment type="subcellular location">
    <subcellularLocation>
        <location evidence="1">Cell outer membrane</location>
    </subcellularLocation>
    <subcellularLocation>
        <location evidence="2">Membrane</location>
        <topology evidence="2">Lipid-anchor</topology>
    </subcellularLocation>
</comment>
<name>A0A1M7MBZ4_9FLAO</name>
<evidence type="ECO:0000256" key="2">
    <source>
        <dbReference type="ARBA" id="ARBA00004635"/>
    </source>
</evidence>
<comment type="subunit">
    <text evidence="4">Homodimer.</text>
</comment>
<dbReference type="InterPro" id="IPR000566">
    <property type="entry name" value="Lipocln_cytosolic_FA-bd_dom"/>
</dbReference>
<evidence type="ECO:0000256" key="9">
    <source>
        <dbReference type="ARBA" id="ARBA00023237"/>
    </source>
</evidence>
<dbReference type="InterPro" id="IPR022272">
    <property type="entry name" value="Lipocalin_CS"/>
</dbReference>
<keyword evidence="6" id="KW-0446">Lipid-binding</keyword>
<dbReference type="PANTHER" id="PTHR10612">
    <property type="entry name" value="APOLIPOPROTEIN D"/>
    <property type="match status" value="1"/>
</dbReference>
<dbReference type="PANTHER" id="PTHR10612:SF34">
    <property type="entry name" value="APOLIPOPROTEIN D"/>
    <property type="match status" value="1"/>
</dbReference>
<reference evidence="17" key="1">
    <citation type="submission" date="2016-11" db="EMBL/GenBank/DDBJ databases">
        <authorList>
            <person name="Varghese N."/>
            <person name="Submissions S."/>
        </authorList>
    </citation>
    <scope>NUCLEOTIDE SEQUENCE [LARGE SCALE GENOMIC DNA]</scope>
    <source>
        <strain evidence="17">DSM 1811</strain>
    </source>
</reference>
<evidence type="ECO:0000256" key="8">
    <source>
        <dbReference type="ARBA" id="ARBA00023139"/>
    </source>
</evidence>
<keyword evidence="10 14" id="KW-0449">Lipoprotein</keyword>
<evidence type="ECO:0000256" key="13">
    <source>
        <dbReference type="PIRNR" id="PIRNR036893"/>
    </source>
</evidence>
<keyword evidence="8 14" id="KW-0564">Palmitate</keyword>
<feature type="domain" description="Lipocalin/cytosolic fatty-acid binding" evidence="15">
    <location>
        <begin position="37"/>
        <end position="175"/>
    </location>
</feature>
<dbReference type="FunFam" id="2.40.128.20:FF:000002">
    <property type="entry name" value="Outer membrane lipoprotein Blc"/>
    <property type="match status" value="1"/>
</dbReference>
<dbReference type="InterPro" id="IPR012674">
    <property type="entry name" value="Calycin"/>
</dbReference>
<evidence type="ECO:0000256" key="1">
    <source>
        <dbReference type="ARBA" id="ARBA00004442"/>
    </source>
</evidence>
<evidence type="ECO:0000256" key="14">
    <source>
        <dbReference type="PIRSR" id="PIRSR036893-52"/>
    </source>
</evidence>
<proteinExistence type="inferred from homology"/>
<evidence type="ECO:0000256" key="7">
    <source>
        <dbReference type="ARBA" id="ARBA00023136"/>
    </source>
</evidence>
<feature type="lipid moiety-binding region" description="S-diacylglycerol cysteine" evidence="14">
    <location>
        <position position="22"/>
    </location>
</feature>
<protein>
    <recommendedName>
        <fullName evidence="12">Outer membrane lipoprotein Blc</fullName>
    </recommendedName>
</protein>
<evidence type="ECO:0000313" key="17">
    <source>
        <dbReference type="Proteomes" id="UP000184121"/>
    </source>
</evidence>
<evidence type="ECO:0000256" key="10">
    <source>
        <dbReference type="ARBA" id="ARBA00023288"/>
    </source>
</evidence>
<dbReference type="GO" id="GO:0008289">
    <property type="term" value="F:lipid binding"/>
    <property type="evidence" value="ECO:0007669"/>
    <property type="project" value="UniProtKB-KW"/>
</dbReference>
<dbReference type="GO" id="GO:0009279">
    <property type="term" value="C:cell outer membrane"/>
    <property type="evidence" value="ECO:0007669"/>
    <property type="project" value="UniProtKB-SubCell"/>
</dbReference>
<dbReference type="Gene3D" id="2.40.128.20">
    <property type="match status" value="1"/>
</dbReference>
<comment type="similarity">
    <text evidence="3 13">Belongs to the calycin superfamily. Lipocalin family.</text>
</comment>
<dbReference type="STRING" id="29534.SAMN05444366_4444"/>
<dbReference type="GO" id="GO:0006950">
    <property type="term" value="P:response to stress"/>
    <property type="evidence" value="ECO:0007669"/>
    <property type="project" value="UniProtKB-ARBA"/>
</dbReference>
<sequence>MKSKYIAPILIGAGIAFVLTSCKSTIPKKAVAVTNFDKAKYLGKWFEIARLDYKWEKNLNNVTAEYSLKDDGTIKVDNRGYNVKKDKWEESIGKAKFVKKDNVGMLKVSFFGPFYSGYNVIAVDPDYKYALVAGESLKYMWILSRETTIPESVKADYLIKAQEIGYNVTDLVWVEHNKAN</sequence>
<dbReference type="Proteomes" id="UP000184121">
    <property type="component" value="Unassembled WGS sequence"/>
</dbReference>
<dbReference type="PRINTS" id="PR01171">
    <property type="entry name" value="BCTLIPOCALIN"/>
</dbReference>
<keyword evidence="5" id="KW-0732">Signal</keyword>
<dbReference type="InterPro" id="IPR047202">
    <property type="entry name" value="Lipocalin_Blc-like_dom"/>
</dbReference>
<organism evidence="16 17">
    <name type="scientific">Flavobacterium saccharophilum</name>
    <dbReference type="NCBI Taxonomy" id="29534"/>
    <lineage>
        <taxon>Bacteria</taxon>
        <taxon>Pseudomonadati</taxon>
        <taxon>Bacteroidota</taxon>
        <taxon>Flavobacteriia</taxon>
        <taxon>Flavobacteriales</taxon>
        <taxon>Flavobacteriaceae</taxon>
        <taxon>Flavobacterium</taxon>
    </lineage>
</organism>
<keyword evidence="9" id="KW-0998">Cell outer membrane</keyword>
<dbReference type="EMBL" id="FRBY01000007">
    <property type="protein sequence ID" value="SHM87838.1"/>
    <property type="molecule type" value="Genomic_DNA"/>
</dbReference>
<accession>A0A1M7MBZ4</accession>
<dbReference type="Pfam" id="PF08212">
    <property type="entry name" value="Lipocalin_2"/>
    <property type="match status" value="1"/>
</dbReference>
<keyword evidence="7" id="KW-0472">Membrane</keyword>
<evidence type="ECO:0000256" key="11">
    <source>
        <dbReference type="ARBA" id="ARBA00057024"/>
    </source>
</evidence>
<dbReference type="CDD" id="cd19438">
    <property type="entry name" value="lipocalin_Blc-like"/>
    <property type="match status" value="1"/>
</dbReference>
<evidence type="ECO:0000256" key="12">
    <source>
        <dbReference type="ARBA" id="ARBA00071217"/>
    </source>
</evidence>
<comment type="function">
    <text evidence="11">Involved in the storage or transport of lipids necessary for membrane maintenance under stressful conditions. Displays a binding preference for lysophospholipids.</text>
</comment>
<dbReference type="SUPFAM" id="SSF50814">
    <property type="entry name" value="Lipocalins"/>
    <property type="match status" value="1"/>
</dbReference>